<name>A0ABW4JH37_9BACL</name>
<evidence type="ECO:0000256" key="1">
    <source>
        <dbReference type="ARBA" id="ARBA00022475"/>
    </source>
</evidence>
<evidence type="ECO:0000256" key="4">
    <source>
        <dbReference type="ARBA" id="ARBA00023139"/>
    </source>
</evidence>
<keyword evidence="1" id="KW-1003">Cell membrane</keyword>
<keyword evidence="2 6" id="KW-0732">Signal</keyword>
<feature type="chain" id="PRO_5046087047" evidence="6">
    <location>
        <begin position="30"/>
        <end position="322"/>
    </location>
</feature>
<keyword evidence="5 7" id="KW-0449">Lipoprotein</keyword>
<keyword evidence="3" id="KW-0472">Membrane</keyword>
<protein>
    <submittedName>
        <fullName evidence="7">LppP/LprE family lipoprotein</fullName>
    </submittedName>
</protein>
<organism evidence="7 8">
    <name type="scientific">Alicyclobacillus fodiniaquatilis</name>
    <dbReference type="NCBI Taxonomy" id="1661150"/>
    <lineage>
        <taxon>Bacteria</taxon>
        <taxon>Bacillati</taxon>
        <taxon>Bacillota</taxon>
        <taxon>Bacilli</taxon>
        <taxon>Bacillales</taxon>
        <taxon>Alicyclobacillaceae</taxon>
        <taxon>Alicyclobacillus</taxon>
    </lineage>
</organism>
<dbReference type="Proteomes" id="UP001597079">
    <property type="component" value="Unassembled WGS sequence"/>
</dbReference>
<proteinExistence type="predicted"/>
<dbReference type="Pfam" id="PF14041">
    <property type="entry name" value="Lipoprotein_21"/>
    <property type="match status" value="1"/>
</dbReference>
<evidence type="ECO:0000256" key="6">
    <source>
        <dbReference type="SAM" id="SignalP"/>
    </source>
</evidence>
<keyword evidence="4" id="KW-0564">Palmitate</keyword>
<reference evidence="8" key="1">
    <citation type="journal article" date="2019" name="Int. J. Syst. Evol. Microbiol.">
        <title>The Global Catalogue of Microorganisms (GCM) 10K type strain sequencing project: providing services to taxonomists for standard genome sequencing and annotation.</title>
        <authorList>
            <consortium name="The Broad Institute Genomics Platform"/>
            <consortium name="The Broad Institute Genome Sequencing Center for Infectious Disease"/>
            <person name="Wu L."/>
            <person name="Ma J."/>
        </authorList>
    </citation>
    <scope>NUCLEOTIDE SEQUENCE [LARGE SCALE GENOMIC DNA]</scope>
    <source>
        <strain evidence="8">CGMCC 1.12286</strain>
    </source>
</reference>
<feature type="signal peptide" evidence="6">
    <location>
        <begin position="1"/>
        <end position="29"/>
    </location>
</feature>
<accession>A0ABW4JH37</accession>
<sequence>MRLKKSLAAGMVMSGLLLAQGLLATPVMAATAQKALVTHVYMDGTNVSNPAHVTAVDPSSGVETSYVPLYYLTQALKSVGVTTQWNGQDLTLIAPSSWQVPTGEAPQTRQLKANEMAFIVNGTQYQVAPKLVRKDPASGVQTTYVPVYYINQFLQNHFAVQGNWDGQNWTLNEQSVLTPSSVVNQVMQATTEVGDSQENFAMPSKQVVVSDGNGGYLTAVVGTRNPTADGYGQLVFFFHNNQFIGLNATTEAAQINSVKPNAKHGFVVTYANYAKDDPMVAPSLPPQSVTYTWNGQQMSPSAALAAGVTNGIEVQAPAADGQ</sequence>
<dbReference type="RefSeq" id="WP_377943088.1">
    <property type="nucleotide sequence ID" value="NZ_JBHUCX010000028.1"/>
</dbReference>
<evidence type="ECO:0000256" key="3">
    <source>
        <dbReference type="ARBA" id="ARBA00023136"/>
    </source>
</evidence>
<gene>
    <name evidence="7" type="ORF">ACFSB2_10965</name>
</gene>
<evidence type="ECO:0000313" key="8">
    <source>
        <dbReference type="Proteomes" id="UP001597079"/>
    </source>
</evidence>
<dbReference type="EMBL" id="JBHUCX010000028">
    <property type="protein sequence ID" value="MFD1675214.1"/>
    <property type="molecule type" value="Genomic_DNA"/>
</dbReference>
<evidence type="ECO:0000313" key="7">
    <source>
        <dbReference type="EMBL" id="MFD1675214.1"/>
    </source>
</evidence>
<comment type="caution">
    <text evidence="7">The sequence shown here is derived from an EMBL/GenBank/DDBJ whole genome shotgun (WGS) entry which is preliminary data.</text>
</comment>
<evidence type="ECO:0000256" key="5">
    <source>
        <dbReference type="ARBA" id="ARBA00023288"/>
    </source>
</evidence>
<keyword evidence="8" id="KW-1185">Reference proteome</keyword>
<dbReference type="InterPro" id="IPR025971">
    <property type="entry name" value="LppP/LprE"/>
</dbReference>
<evidence type="ECO:0000256" key="2">
    <source>
        <dbReference type="ARBA" id="ARBA00022729"/>
    </source>
</evidence>